<dbReference type="GO" id="GO:0005886">
    <property type="term" value="C:plasma membrane"/>
    <property type="evidence" value="ECO:0007669"/>
    <property type="project" value="TreeGrafter"/>
</dbReference>
<dbReference type="GO" id="GO:0008360">
    <property type="term" value="P:regulation of cell shape"/>
    <property type="evidence" value="ECO:0007669"/>
    <property type="project" value="InterPro"/>
</dbReference>
<gene>
    <name evidence="3" type="primary">mreC</name>
    <name evidence="3" type="ORF">KSV97_02200</name>
    <name evidence="4" type="ORF">KSW06_02215</name>
</gene>
<dbReference type="Proteomes" id="UP001197492">
    <property type="component" value="Unassembled WGS sequence"/>
</dbReference>
<dbReference type="EMBL" id="JAHOEL010000008">
    <property type="protein sequence ID" value="MBV3392080.1"/>
    <property type="molecule type" value="Genomic_DNA"/>
</dbReference>
<dbReference type="PANTHER" id="PTHR34138:SF1">
    <property type="entry name" value="CELL SHAPE-DETERMINING PROTEIN MREC"/>
    <property type="match status" value="1"/>
</dbReference>
<keyword evidence="1" id="KW-0133">Cell shape</keyword>
<evidence type="ECO:0000313" key="3">
    <source>
        <dbReference type="EMBL" id="MBV3382054.1"/>
    </source>
</evidence>
<evidence type="ECO:0000256" key="1">
    <source>
        <dbReference type="PIRNR" id="PIRNR038471"/>
    </source>
</evidence>
<dbReference type="AlphaFoldDB" id="A0AAW4MS15"/>
<name>A0AAW4MS15_9FIRM</name>
<comment type="caution">
    <text evidence="3">The sequence shown here is derived from an EMBL/GenBank/DDBJ whole genome shotgun (WGS) entry which is preliminary data.</text>
</comment>
<organism evidence="3 5">
    <name type="scientific">Catenibacterium mitsuokai</name>
    <dbReference type="NCBI Taxonomy" id="100886"/>
    <lineage>
        <taxon>Bacteria</taxon>
        <taxon>Bacillati</taxon>
        <taxon>Bacillota</taxon>
        <taxon>Erysipelotrichia</taxon>
        <taxon>Erysipelotrichales</taxon>
        <taxon>Coprobacillaceae</taxon>
        <taxon>Catenibacterium</taxon>
    </lineage>
</organism>
<keyword evidence="6" id="KW-1185">Reference proteome</keyword>
<dbReference type="Proteomes" id="UP001196408">
    <property type="component" value="Unassembled WGS sequence"/>
</dbReference>
<reference evidence="3 6" key="1">
    <citation type="submission" date="2021-06" db="EMBL/GenBank/DDBJ databases">
        <title>Collection of gut derived symbiotic bacterial strains cultured from healthy donors.</title>
        <authorList>
            <person name="Lin H."/>
            <person name="Littmann E."/>
            <person name="Pamer E.G."/>
        </authorList>
    </citation>
    <scope>NUCLEOTIDE SEQUENCE</scope>
    <source>
        <strain evidence="4 6">MSK.21.70</strain>
        <strain evidence="3">MSK.21.82</strain>
    </source>
</reference>
<evidence type="ECO:0000313" key="6">
    <source>
        <dbReference type="Proteomes" id="UP001197492"/>
    </source>
</evidence>
<comment type="function">
    <text evidence="1">Involved in formation and maintenance of cell shape.</text>
</comment>
<dbReference type="PIRSF" id="PIRSF038471">
    <property type="entry name" value="MreC"/>
    <property type="match status" value="1"/>
</dbReference>
<comment type="similarity">
    <text evidence="1">Belongs to the MreC family.</text>
</comment>
<evidence type="ECO:0000259" key="2">
    <source>
        <dbReference type="Pfam" id="PF04085"/>
    </source>
</evidence>
<protein>
    <recommendedName>
        <fullName evidence="1">Cell shape-determining protein MreC</fullName>
    </recommendedName>
    <alternativeName>
        <fullName evidence="1">Cell shape protein MreC</fullName>
    </alternativeName>
</protein>
<sequence>MIAFFKKRYYNVFTEVMSLYKKKKNKHTRRMIAITVVLIVTSVYALVSGITELPFSSVFQDTIANAEYYVIKAPVNYVKNVFTEYHDLKLVYRENKKLKRSLDNYASELAMNEVLSNELSEMKKITNIESLPTDYKVKYTTIIERDAESWSNQVKINMGSNSQIQKGMAVITSKGMIGTVTKVGTISSTVTLLCSENNSVQLPVMIVDGENTYYGLVNSYNVKSGTYKVSLLSTVDKIKKDLNVTTSGLGGKGKSPKGILVGKVVGFNEGTDASGKYVTVKPSVNFDSLNYVAVVQRVN</sequence>
<feature type="domain" description="Rod shape-determining protein MreC beta-barrel core" evidence="2">
    <location>
        <begin position="142"/>
        <end position="296"/>
    </location>
</feature>
<dbReference type="InterPro" id="IPR055342">
    <property type="entry name" value="MreC_beta-barrel_core"/>
</dbReference>
<accession>A0AAW4MS15</accession>
<dbReference type="EMBL" id="JAHOEF010000008">
    <property type="protein sequence ID" value="MBV3382054.1"/>
    <property type="molecule type" value="Genomic_DNA"/>
</dbReference>
<evidence type="ECO:0000313" key="5">
    <source>
        <dbReference type="Proteomes" id="UP001196408"/>
    </source>
</evidence>
<dbReference type="NCBIfam" id="TIGR00219">
    <property type="entry name" value="mreC"/>
    <property type="match status" value="1"/>
</dbReference>
<proteinExistence type="inferred from homology"/>
<evidence type="ECO:0000313" key="4">
    <source>
        <dbReference type="EMBL" id="MBV3392080.1"/>
    </source>
</evidence>
<dbReference type="PANTHER" id="PTHR34138">
    <property type="entry name" value="CELL SHAPE-DETERMINING PROTEIN MREC"/>
    <property type="match status" value="1"/>
</dbReference>
<dbReference type="InterPro" id="IPR007221">
    <property type="entry name" value="MreC"/>
</dbReference>
<dbReference type="Pfam" id="PF04085">
    <property type="entry name" value="MreC"/>
    <property type="match status" value="1"/>
</dbReference>